<accession>B0MAF6</accession>
<protein>
    <submittedName>
        <fullName evidence="1">Uncharacterized protein</fullName>
    </submittedName>
</protein>
<comment type="caution">
    <text evidence="1">The sequence shown here is derived from an EMBL/GenBank/DDBJ whole genome shotgun (WGS) entry which is preliminary data.</text>
</comment>
<dbReference type="AlphaFoldDB" id="B0MAF6"/>
<organism evidence="1 2">
    <name type="scientific">Anaerostipes caccae (strain DSM 14662 / CCUG 47493 / JCM 13470 / NCIMB 13811 / L1-92)</name>
    <dbReference type="NCBI Taxonomy" id="411490"/>
    <lineage>
        <taxon>Bacteria</taxon>
        <taxon>Bacillati</taxon>
        <taxon>Bacillota</taxon>
        <taxon>Clostridia</taxon>
        <taxon>Lachnospirales</taxon>
        <taxon>Lachnospiraceae</taxon>
        <taxon>Anaerostipes</taxon>
    </lineage>
</organism>
<dbReference type="Proteomes" id="UP000004935">
    <property type="component" value="Unassembled WGS sequence"/>
</dbReference>
<sequence length="64" mass="7633">MIEFPNHKYLNSMANPQKMAVYRRFERKNRKNEGGWEKIKETLILSGKLAIIKNRNGLKTRDKQ</sequence>
<evidence type="ECO:0000313" key="2">
    <source>
        <dbReference type="Proteomes" id="UP000004935"/>
    </source>
</evidence>
<proteinExistence type="predicted"/>
<evidence type="ECO:0000313" key="1">
    <source>
        <dbReference type="EMBL" id="EDR98830.1"/>
    </source>
</evidence>
<dbReference type="STRING" id="411490.ANACAC_00531"/>
<reference evidence="1" key="2">
    <citation type="submission" date="2013-11" db="EMBL/GenBank/DDBJ databases">
        <title>Draft genome sequence of Anaerostipes caccae (DSM 14662).</title>
        <authorList>
            <person name="Sudarsanam P."/>
            <person name="Ley R."/>
            <person name="Guruge J."/>
            <person name="Turnbaugh P.J."/>
            <person name="Mahowald M."/>
            <person name="Liep D."/>
            <person name="Gordon J."/>
        </authorList>
    </citation>
    <scope>NUCLEOTIDE SEQUENCE</scope>
    <source>
        <strain evidence="1">DSM 14662</strain>
    </source>
</reference>
<dbReference type="HOGENOM" id="CLU_206936_0_0_9"/>
<name>B0MAF6_ANACD</name>
<dbReference type="EMBL" id="ABAX03000004">
    <property type="protein sequence ID" value="EDR98830.1"/>
    <property type="molecule type" value="Genomic_DNA"/>
</dbReference>
<reference evidence="1" key="1">
    <citation type="submission" date="2007-11" db="EMBL/GenBank/DDBJ databases">
        <authorList>
            <person name="Fulton L."/>
            <person name="Clifton S."/>
            <person name="Fulton B."/>
            <person name="Xu J."/>
            <person name="Minx P."/>
            <person name="Pepin K.H."/>
            <person name="Johnson M."/>
            <person name="Thiruvilangam P."/>
            <person name="Bhonagiri V."/>
            <person name="Nash W.E."/>
            <person name="Mardis E.R."/>
            <person name="Wilson R.K."/>
        </authorList>
    </citation>
    <scope>NUCLEOTIDE SEQUENCE [LARGE SCALE GENOMIC DNA]</scope>
    <source>
        <strain evidence="1">DSM 14662</strain>
    </source>
</reference>
<dbReference type="RefSeq" id="WP_006566039.1">
    <property type="nucleotide sequence ID" value="NZ_AP023027.1"/>
</dbReference>
<gene>
    <name evidence="1" type="ORF">ANACAC_00531</name>
</gene>
<keyword evidence="2" id="KW-1185">Reference proteome</keyword>